<feature type="chain" id="PRO_5047286743" description="Galactose oxidase" evidence="2">
    <location>
        <begin position="21"/>
        <end position="526"/>
    </location>
</feature>
<sequence>MKSILSQLSLFATALLTVKAQIDKEGQWDLIGHSGVSAMHMALTHTNHIIILDRVQKASKLYLPNGDFAWGSEYDLETNTVRPLDLKSNTFCSAGGFLADGTLINVSGSQGRRKIKEGFNGIRSFKPCTNKLCDFNQDFNITLDSRRWYPTVEGLADGRLIILGGSTTTCAVNTVEINVPSFELYPPLPNDPFRGQKELQLLKDTLPNNLYPAAHLLPNGNMFIFASTKSVILNTKTWTVEKELPDIPGGVRTYPLTGASILLPLTPENKYQSEVLICGGSTKYNRNSPGITSCGRINLDDENPQWEMEEMPFPRVMPDMMALPDGKLIILNGVQVGTAGFNRASNPALSPIIYDPKAPKGERFTTLGASSIPRVYHSTAILIPDGRIFVAGSNPNTDATFEKVDYPTEYRIEAFSPPYLFPEVPRPIIKDAPEKITYGKIFELDIELFAKNPEIKVVLIHSGFVTHSTHMSHRHVTLEQVKLEGNKITVTAPLNANIAPPKHYMVFVLENNIPSVAKWVHLVNKL</sequence>
<evidence type="ECO:0008006" key="7">
    <source>
        <dbReference type="Google" id="ProtNLM"/>
    </source>
</evidence>
<gene>
    <name evidence="5" type="ORF">K7432_006935</name>
</gene>
<dbReference type="PANTHER" id="PTHR32208">
    <property type="entry name" value="SECRETED PROTEIN-RELATED"/>
    <property type="match status" value="1"/>
</dbReference>
<comment type="caution">
    <text evidence="5">The sequence shown here is derived from an EMBL/GenBank/DDBJ whole genome shotgun (WGS) entry which is preliminary data.</text>
</comment>
<evidence type="ECO:0000259" key="4">
    <source>
        <dbReference type="Pfam" id="PF09118"/>
    </source>
</evidence>
<evidence type="ECO:0000256" key="1">
    <source>
        <dbReference type="ARBA" id="ARBA00022729"/>
    </source>
</evidence>
<evidence type="ECO:0000313" key="6">
    <source>
        <dbReference type="Proteomes" id="UP001479436"/>
    </source>
</evidence>
<dbReference type="Pfam" id="PF09118">
    <property type="entry name" value="GO-like_E_set"/>
    <property type="match status" value="1"/>
</dbReference>
<dbReference type="InterPro" id="IPR015202">
    <property type="entry name" value="GO-like_E_set"/>
</dbReference>
<reference evidence="5 6" key="1">
    <citation type="submission" date="2023-04" db="EMBL/GenBank/DDBJ databases">
        <title>Genome of Basidiobolus ranarum AG-B5.</title>
        <authorList>
            <person name="Stajich J.E."/>
            <person name="Carter-House D."/>
            <person name="Gryganskyi A."/>
        </authorList>
    </citation>
    <scope>NUCLEOTIDE SEQUENCE [LARGE SCALE GENOMIC DNA]</scope>
    <source>
        <strain evidence="5 6">AG-B5</strain>
    </source>
</reference>
<dbReference type="InterPro" id="IPR009880">
    <property type="entry name" value="Glyoxal_oxidase_N"/>
</dbReference>
<dbReference type="InterPro" id="IPR014756">
    <property type="entry name" value="Ig_E-set"/>
</dbReference>
<dbReference type="SUPFAM" id="SSF50965">
    <property type="entry name" value="Galactose oxidase, central domain"/>
    <property type="match status" value="1"/>
</dbReference>
<dbReference type="PANTHER" id="PTHR32208:SF21">
    <property type="entry name" value="LOW QUALITY PROTEIN: ALDEHYDE OXIDASE GLOX-LIKE"/>
    <property type="match status" value="1"/>
</dbReference>
<accession>A0ABR2W1S6</accession>
<dbReference type="Proteomes" id="UP001479436">
    <property type="component" value="Unassembled WGS sequence"/>
</dbReference>
<evidence type="ECO:0000259" key="3">
    <source>
        <dbReference type="Pfam" id="PF07250"/>
    </source>
</evidence>
<dbReference type="EMBL" id="JASJQH010007200">
    <property type="protein sequence ID" value="KAK9712715.1"/>
    <property type="molecule type" value="Genomic_DNA"/>
</dbReference>
<protein>
    <recommendedName>
        <fullName evidence="7">Galactose oxidase</fullName>
    </recommendedName>
</protein>
<dbReference type="InterPro" id="IPR037293">
    <property type="entry name" value="Gal_Oxidase_central_sf"/>
</dbReference>
<keyword evidence="1 2" id="KW-0732">Signal</keyword>
<feature type="signal peptide" evidence="2">
    <location>
        <begin position="1"/>
        <end position="20"/>
    </location>
</feature>
<evidence type="ECO:0000256" key="2">
    <source>
        <dbReference type="SAM" id="SignalP"/>
    </source>
</evidence>
<dbReference type="SUPFAM" id="SSF81296">
    <property type="entry name" value="E set domains"/>
    <property type="match status" value="1"/>
</dbReference>
<name>A0ABR2W1S6_9FUNG</name>
<dbReference type="InterPro" id="IPR013783">
    <property type="entry name" value="Ig-like_fold"/>
</dbReference>
<dbReference type="Gene3D" id="2.130.10.80">
    <property type="entry name" value="Galactose oxidase/kelch, beta-propeller"/>
    <property type="match status" value="1"/>
</dbReference>
<feature type="domain" description="Glyoxal oxidase N-terminal" evidence="3">
    <location>
        <begin position="39"/>
        <end position="419"/>
    </location>
</feature>
<feature type="domain" description="Galactose oxidase-like Early set" evidence="4">
    <location>
        <begin position="426"/>
        <end position="521"/>
    </location>
</feature>
<dbReference type="InterPro" id="IPR011043">
    <property type="entry name" value="Gal_Oxase/kelch_b-propeller"/>
</dbReference>
<keyword evidence="6" id="KW-1185">Reference proteome</keyword>
<organism evidence="5 6">
    <name type="scientific">Basidiobolus ranarum</name>
    <dbReference type="NCBI Taxonomy" id="34480"/>
    <lineage>
        <taxon>Eukaryota</taxon>
        <taxon>Fungi</taxon>
        <taxon>Fungi incertae sedis</taxon>
        <taxon>Zoopagomycota</taxon>
        <taxon>Entomophthoromycotina</taxon>
        <taxon>Basidiobolomycetes</taxon>
        <taxon>Basidiobolales</taxon>
        <taxon>Basidiobolaceae</taxon>
        <taxon>Basidiobolus</taxon>
    </lineage>
</organism>
<dbReference type="Pfam" id="PF07250">
    <property type="entry name" value="Glyoxal_oxid_N"/>
    <property type="match status" value="1"/>
</dbReference>
<dbReference type="Gene3D" id="2.60.40.10">
    <property type="entry name" value="Immunoglobulins"/>
    <property type="match status" value="1"/>
</dbReference>
<dbReference type="CDD" id="cd02851">
    <property type="entry name" value="E_set_GO_C"/>
    <property type="match status" value="1"/>
</dbReference>
<evidence type="ECO:0000313" key="5">
    <source>
        <dbReference type="EMBL" id="KAK9712715.1"/>
    </source>
</evidence>
<proteinExistence type="predicted"/>